<reference evidence="2" key="1">
    <citation type="journal article" date="2019" name="Int. J. Syst. Evol. Microbiol.">
        <title>The Global Catalogue of Microorganisms (GCM) 10K type strain sequencing project: providing services to taxonomists for standard genome sequencing and annotation.</title>
        <authorList>
            <consortium name="The Broad Institute Genomics Platform"/>
            <consortium name="The Broad Institute Genome Sequencing Center for Infectious Disease"/>
            <person name="Wu L."/>
            <person name="Ma J."/>
        </authorList>
    </citation>
    <scope>NUCLEOTIDE SEQUENCE [LARGE SCALE GENOMIC DNA]</scope>
    <source>
        <strain evidence="2">JCM 31486</strain>
    </source>
</reference>
<comment type="caution">
    <text evidence="1">The sequence shown here is derived from an EMBL/GenBank/DDBJ whole genome shotgun (WGS) entry which is preliminary data.</text>
</comment>
<dbReference type="InterPro" id="IPR036188">
    <property type="entry name" value="FAD/NAD-bd_sf"/>
</dbReference>
<protein>
    <submittedName>
        <fullName evidence="1">NAD(P)/FAD-dependent oxidoreductase</fullName>
    </submittedName>
</protein>
<dbReference type="EMBL" id="JBHTIS010003420">
    <property type="protein sequence ID" value="MFD1051217.1"/>
    <property type="molecule type" value="Genomic_DNA"/>
</dbReference>
<organism evidence="1 2">
    <name type="scientific">Kibdelosporangium lantanae</name>
    <dbReference type="NCBI Taxonomy" id="1497396"/>
    <lineage>
        <taxon>Bacteria</taxon>
        <taxon>Bacillati</taxon>
        <taxon>Actinomycetota</taxon>
        <taxon>Actinomycetes</taxon>
        <taxon>Pseudonocardiales</taxon>
        <taxon>Pseudonocardiaceae</taxon>
        <taxon>Kibdelosporangium</taxon>
    </lineage>
</organism>
<proteinExistence type="predicted"/>
<feature type="non-terminal residue" evidence="1">
    <location>
        <position position="1"/>
    </location>
</feature>
<name>A0ABW3MME8_9PSEU</name>
<sequence length="151" mass="16867">FNAAASIASINRGEVTEREALTYFEFAYRRAYTRLLALVSVMYERYLGKDGFFHTSDRLIGAEGEADRATSLSFIEIIAGVSDMREATDAETRVLTEQLADEAFQIQQRSVAGGRPDFSSVLENPLRDAESSDYRLVTTPRLGLERIGTTR</sequence>
<evidence type="ECO:0000313" key="1">
    <source>
        <dbReference type="EMBL" id="MFD1051217.1"/>
    </source>
</evidence>
<dbReference type="Gene3D" id="3.50.50.60">
    <property type="entry name" value="FAD/NAD(P)-binding domain"/>
    <property type="match status" value="1"/>
</dbReference>
<evidence type="ECO:0000313" key="2">
    <source>
        <dbReference type="Proteomes" id="UP001597045"/>
    </source>
</evidence>
<keyword evidence="2" id="KW-1185">Reference proteome</keyword>
<dbReference type="Proteomes" id="UP001597045">
    <property type="component" value="Unassembled WGS sequence"/>
</dbReference>
<accession>A0ABW3MME8</accession>
<gene>
    <name evidence="1" type="ORF">ACFQ1S_39620</name>
</gene>